<name>A0A328YUL9_9FLAO</name>
<reference evidence="2 3" key="1">
    <citation type="submission" date="2018-06" db="EMBL/GenBank/DDBJ databases">
        <title>Genomic Encyclopedia of Archaeal and Bacterial Type Strains, Phase II (KMG-II): from individual species to whole genera.</title>
        <authorList>
            <person name="Goeker M."/>
        </authorList>
    </citation>
    <scope>NUCLEOTIDE SEQUENCE [LARGE SCALE GENOMIC DNA]</scope>
    <source>
        <strain evidence="2 3">DSM 25663</strain>
    </source>
</reference>
<evidence type="ECO:0000313" key="2">
    <source>
        <dbReference type="EMBL" id="RAR73756.1"/>
    </source>
</evidence>
<dbReference type="Proteomes" id="UP000248840">
    <property type="component" value="Unassembled WGS sequence"/>
</dbReference>
<organism evidence="2 3">
    <name type="scientific">Flavobacterium aciduliphilum</name>
    <dbReference type="NCBI Taxonomy" id="1101402"/>
    <lineage>
        <taxon>Bacteria</taxon>
        <taxon>Pseudomonadati</taxon>
        <taxon>Bacteroidota</taxon>
        <taxon>Flavobacteriia</taxon>
        <taxon>Flavobacteriales</taxon>
        <taxon>Flavobacteriaceae</taxon>
        <taxon>Flavobacterium</taxon>
    </lineage>
</organism>
<dbReference type="Pfam" id="PF13475">
    <property type="entry name" value="DUF4116"/>
    <property type="match status" value="4"/>
</dbReference>
<evidence type="ECO:0000259" key="1">
    <source>
        <dbReference type="Pfam" id="PF13475"/>
    </source>
</evidence>
<feature type="domain" description="DUF4116" evidence="1">
    <location>
        <begin position="495"/>
        <end position="524"/>
    </location>
</feature>
<proteinExistence type="predicted"/>
<keyword evidence="3" id="KW-1185">Reference proteome</keyword>
<feature type="domain" description="DUF4116" evidence="1">
    <location>
        <begin position="157"/>
        <end position="202"/>
    </location>
</feature>
<dbReference type="OrthoDB" id="9799580at2"/>
<dbReference type="RefSeq" id="WP_112112558.1">
    <property type="nucleotide sequence ID" value="NZ_QLSZ01000003.1"/>
</dbReference>
<sequence>MSEKRNYIEQLNESPELLKTLHKEYLKDKNIIKAALVRTMPYYISDDVFFSMFDSLELFELIDDSLKSDVEFVKELMDSCSGYLFQYLPDVLRNNKEVYQFAVKRTGFEYVFRRLLKEAIGEDNVDIDRLKNLEETIRDFLSTISITEYAGSEILKDKESILIALERDPLTFQFLNDEMKSDHDIIQNALSFGSLNMRHINKKEIKKSKFELLKEQYFEILKKDPYQLEHAPKELLSDKDTIRTAVVKKWYEYFQEWGEHSELFDVLSVFQYADESIRNDREFVKELLDSCGGYLFEFLPESLRNDEEIYLMALHRSGWDYVNERLYKETQSCSEDDYEDCYYEYQSDRKFDFKIHFTNSKGITRHAGQNILENKKLMLSALKYEPDEFHYMHETLKDDKELALAAVYENTLNYSDVSERLRDDLDVALAAIQGNGYWFDYLRGEESIWGQIDSYVFEYMSGRIRNNREVYIKIIEDCYEGEQVIEFLPEQLKNDKEIIMMALRKDYKLIEYVSEKLQNDKDIIALEN</sequence>
<dbReference type="EMBL" id="QLSZ01000003">
    <property type="protein sequence ID" value="RAR73756.1"/>
    <property type="molecule type" value="Genomic_DNA"/>
</dbReference>
<accession>A0A328YUL9</accession>
<comment type="caution">
    <text evidence="2">The sequence shown here is derived from an EMBL/GenBank/DDBJ whole genome shotgun (WGS) entry which is preliminary data.</text>
</comment>
<dbReference type="AlphaFoldDB" id="A0A328YUL9"/>
<gene>
    <name evidence="2" type="ORF">CLV55_10375</name>
</gene>
<dbReference type="InterPro" id="IPR025197">
    <property type="entry name" value="DUF4116"/>
</dbReference>
<feature type="domain" description="DUF4116" evidence="1">
    <location>
        <begin position="69"/>
        <end position="110"/>
    </location>
</feature>
<protein>
    <submittedName>
        <fullName evidence="2">Uncharacterized protein DUF4116</fullName>
    </submittedName>
</protein>
<evidence type="ECO:0000313" key="3">
    <source>
        <dbReference type="Proteomes" id="UP000248840"/>
    </source>
</evidence>
<feature type="domain" description="DUF4116" evidence="1">
    <location>
        <begin position="399"/>
        <end position="442"/>
    </location>
</feature>